<feature type="compositionally biased region" description="Pro residues" evidence="1">
    <location>
        <begin position="20"/>
        <end position="42"/>
    </location>
</feature>
<feature type="transmembrane region" description="Helical" evidence="2">
    <location>
        <begin position="128"/>
        <end position="150"/>
    </location>
</feature>
<dbReference type="AlphaFoldDB" id="A0A9X2IE44"/>
<accession>A0A9X2IE44</accession>
<dbReference type="RefSeq" id="WP_250826631.1">
    <property type="nucleotide sequence ID" value="NZ_JAMOIL010000006.1"/>
</dbReference>
<keyword evidence="2" id="KW-0812">Transmembrane</keyword>
<evidence type="ECO:0000256" key="2">
    <source>
        <dbReference type="SAM" id="Phobius"/>
    </source>
</evidence>
<protein>
    <recommendedName>
        <fullName evidence="5">Glycerophosphoryl diester phosphodiesterase membrane domain-containing protein</fullName>
    </recommendedName>
</protein>
<proteinExistence type="predicted"/>
<feature type="region of interest" description="Disordered" evidence="1">
    <location>
        <begin position="1"/>
        <end position="44"/>
    </location>
</feature>
<organism evidence="3 4">
    <name type="scientific">Nocardioides bruguierae</name>
    <dbReference type="NCBI Taxonomy" id="2945102"/>
    <lineage>
        <taxon>Bacteria</taxon>
        <taxon>Bacillati</taxon>
        <taxon>Actinomycetota</taxon>
        <taxon>Actinomycetes</taxon>
        <taxon>Propionibacteriales</taxon>
        <taxon>Nocardioidaceae</taxon>
        <taxon>Nocardioides</taxon>
    </lineage>
</organism>
<feature type="compositionally biased region" description="Pro residues" evidence="1">
    <location>
        <begin position="381"/>
        <end position="394"/>
    </location>
</feature>
<name>A0A9X2IE44_9ACTN</name>
<keyword evidence="2" id="KW-0472">Membrane</keyword>
<feature type="transmembrane region" description="Helical" evidence="2">
    <location>
        <begin position="76"/>
        <end position="100"/>
    </location>
</feature>
<evidence type="ECO:0008006" key="5">
    <source>
        <dbReference type="Google" id="ProtNLM"/>
    </source>
</evidence>
<reference evidence="3" key="1">
    <citation type="submission" date="2022-05" db="EMBL/GenBank/DDBJ databases">
        <authorList>
            <person name="Tuo L."/>
        </authorList>
    </citation>
    <scope>NUCLEOTIDE SEQUENCE</scope>
    <source>
        <strain evidence="3">BSK12Z-4</strain>
    </source>
</reference>
<comment type="caution">
    <text evidence="3">The sequence shown here is derived from an EMBL/GenBank/DDBJ whole genome shotgun (WGS) entry which is preliminary data.</text>
</comment>
<evidence type="ECO:0000313" key="3">
    <source>
        <dbReference type="EMBL" id="MCM0619897.1"/>
    </source>
</evidence>
<feature type="transmembrane region" description="Helical" evidence="2">
    <location>
        <begin position="271"/>
        <end position="294"/>
    </location>
</feature>
<feature type="compositionally biased region" description="Low complexity" evidence="1">
    <location>
        <begin position="368"/>
        <end position="380"/>
    </location>
</feature>
<feature type="transmembrane region" description="Helical" evidence="2">
    <location>
        <begin position="224"/>
        <end position="250"/>
    </location>
</feature>
<sequence>MPADVPPGYPPPGDPREPGTTPPAPGPPPPGWGQPAGPPPRQWLPAVHRPGIVPLAPFGLGDVLGGAFKLLRLSPAAALGSAALASVLAGLVPVLVTALVSGDGSLDLIALDTAASGTDPFGDVRWEAWAAVGLSAGFGFLVMWVGYLLVQGMVAVAVERGLLGVRTSLAQAWAGTAGTRLRLVGLSLLLGLGSLLLALVWLGPLLLVVALADDPLVPALLWGLLGFVLWAVASVFAWVRLALVAVPALVLERRGVLSALGRAWSLTRGAFWRTLGIAILVGLITSVVASVVSFPVTLVLELLTYLLDPRWTMLLLVLGQVLSQVVAGTLSVPFQAAATTLQYVDLRIRRDGWDLELLQRAGLTGPVPTAGVAPGQAGPPGAAPGPPPSAPPSW</sequence>
<dbReference type="Proteomes" id="UP001139485">
    <property type="component" value="Unassembled WGS sequence"/>
</dbReference>
<evidence type="ECO:0000256" key="1">
    <source>
        <dbReference type="SAM" id="MobiDB-lite"/>
    </source>
</evidence>
<gene>
    <name evidence="3" type="ORF">M8330_06265</name>
</gene>
<evidence type="ECO:0000313" key="4">
    <source>
        <dbReference type="Proteomes" id="UP001139485"/>
    </source>
</evidence>
<feature type="transmembrane region" description="Helical" evidence="2">
    <location>
        <begin position="188"/>
        <end position="212"/>
    </location>
</feature>
<keyword evidence="4" id="KW-1185">Reference proteome</keyword>
<dbReference type="EMBL" id="JAMOIL010000006">
    <property type="protein sequence ID" value="MCM0619897.1"/>
    <property type="molecule type" value="Genomic_DNA"/>
</dbReference>
<feature type="region of interest" description="Disordered" evidence="1">
    <location>
        <begin position="368"/>
        <end position="394"/>
    </location>
</feature>
<keyword evidence="2" id="KW-1133">Transmembrane helix</keyword>
<feature type="transmembrane region" description="Helical" evidence="2">
    <location>
        <begin position="314"/>
        <end position="341"/>
    </location>
</feature>
<feature type="compositionally biased region" description="Pro residues" evidence="1">
    <location>
        <begin position="1"/>
        <end position="13"/>
    </location>
</feature>